<reference evidence="6 7" key="1">
    <citation type="journal article" date="2016" name="Nat. Commun.">
        <title>Thousands of microbial genomes shed light on interconnected biogeochemical processes in an aquifer system.</title>
        <authorList>
            <person name="Anantharaman K."/>
            <person name="Brown C.T."/>
            <person name="Hug L.A."/>
            <person name="Sharon I."/>
            <person name="Castelle C.J."/>
            <person name="Probst A.J."/>
            <person name="Thomas B.C."/>
            <person name="Singh A."/>
            <person name="Wilkins M.J."/>
            <person name="Karaoz U."/>
            <person name="Brodie E.L."/>
            <person name="Williams K.H."/>
            <person name="Hubbard S.S."/>
            <person name="Banfield J.F."/>
        </authorList>
    </citation>
    <scope>NUCLEOTIDE SEQUENCE [LARGE SCALE GENOMIC DNA]</scope>
</reference>
<sequence>MLDNLINPMHRKSFIEFGRRLAELRATDELFFLPKKAGIKNVLFLAGTHGDEPVGIELMKALGDGKAHDWLVANEKAVALNRRFVDCDLNRSAPGVLGSDKYEERRAAEILLKAKSYNGVVDVHNHTLETRTFIILTKPSFADLLLAAQFDINDIVVWPASEKRATGPLTEFADPAVEIEANRGDAGRLLVCLKKFPVQYSAPITRNNLIGKNIYWVYGKQLKKAEGWRDFEIARVGDEAFYPLMCGQYPGIGCYKMIRLSLE</sequence>
<dbReference type="EMBL" id="MFGM01000042">
    <property type="protein sequence ID" value="OGF35875.1"/>
    <property type="molecule type" value="Genomic_DNA"/>
</dbReference>
<keyword evidence="2" id="KW-0479">Metal-binding</keyword>
<evidence type="ECO:0000313" key="7">
    <source>
        <dbReference type="Proteomes" id="UP000178656"/>
    </source>
</evidence>
<organism evidence="6 7">
    <name type="scientific">Candidatus Falkowbacteria bacterium RIFOXYC2_FULL_48_21</name>
    <dbReference type="NCBI Taxonomy" id="1798005"/>
    <lineage>
        <taxon>Bacteria</taxon>
        <taxon>Candidatus Falkowiibacteriota</taxon>
    </lineage>
</organism>
<evidence type="ECO:0000259" key="5">
    <source>
        <dbReference type="Pfam" id="PF24827"/>
    </source>
</evidence>
<keyword evidence="3" id="KW-0378">Hydrolase</keyword>
<dbReference type="PANTHER" id="PTHR15162:SF7">
    <property type="entry name" value="SUCCINYLGLUTAMATE DESUCCINYLASE"/>
    <property type="match status" value="1"/>
</dbReference>
<accession>A0A1F5TAF1</accession>
<proteinExistence type="predicted"/>
<dbReference type="InterPro" id="IPR055438">
    <property type="entry name" value="AstE_AspA_cat"/>
</dbReference>
<dbReference type="Proteomes" id="UP000178656">
    <property type="component" value="Unassembled WGS sequence"/>
</dbReference>
<dbReference type="Gene3D" id="3.40.630.10">
    <property type="entry name" value="Zn peptidases"/>
    <property type="match status" value="1"/>
</dbReference>
<dbReference type="PANTHER" id="PTHR15162">
    <property type="entry name" value="ASPARTOACYLASE"/>
    <property type="match status" value="1"/>
</dbReference>
<dbReference type="GO" id="GO:0005829">
    <property type="term" value="C:cytosol"/>
    <property type="evidence" value="ECO:0007669"/>
    <property type="project" value="TreeGrafter"/>
</dbReference>
<comment type="caution">
    <text evidence="6">The sequence shown here is derived from an EMBL/GenBank/DDBJ whole genome shotgun (WGS) entry which is preliminary data.</text>
</comment>
<evidence type="ECO:0000256" key="2">
    <source>
        <dbReference type="ARBA" id="ARBA00022723"/>
    </source>
</evidence>
<comment type="cofactor">
    <cofactor evidence="1">
        <name>Zn(2+)</name>
        <dbReference type="ChEBI" id="CHEBI:29105"/>
    </cofactor>
</comment>
<dbReference type="SUPFAM" id="SSF53187">
    <property type="entry name" value="Zn-dependent exopeptidases"/>
    <property type="match status" value="1"/>
</dbReference>
<evidence type="ECO:0000256" key="4">
    <source>
        <dbReference type="ARBA" id="ARBA00022833"/>
    </source>
</evidence>
<feature type="domain" description="Succinylglutamate desuccinylase/Aspartoacylase catalytic" evidence="5">
    <location>
        <begin position="40"/>
        <end position="140"/>
    </location>
</feature>
<keyword evidence="4" id="KW-0862">Zinc</keyword>
<dbReference type="GO" id="GO:0016788">
    <property type="term" value="F:hydrolase activity, acting on ester bonds"/>
    <property type="evidence" value="ECO:0007669"/>
    <property type="project" value="InterPro"/>
</dbReference>
<gene>
    <name evidence="6" type="ORF">A2482_00480</name>
</gene>
<protein>
    <recommendedName>
        <fullName evidence="5">Succinylglutamate desuccinylase/Aspartoacylase catalytic domain-containing protein</fullName>
    </recommendedName>
</protein>
<evidence type="ECO:0000313" key="6">
    <source>
        <dbReference type="EMBL" id="OGF35875.1"/>
    </source>
</evidence>
<dbReference type="InterPro" id="IPR050178">
    <property type="entry name" value="AspA/AstE_fam"/>
</dbReference>
<dbReference type="AlphaFoldDB" id="A0A1F5TAF1"/>
<dbReference type="GO" id="GO:0046872">
    <property type="term" value="F:metal ion binding"/>
    <property type="evidence" value="ECO:0007669"/>
    <property type="project" value="UniProtKB-KW"/>
</dbReference>
<evidence type="ECO:0000256" key="1">
    <source>
        <dbReference type="ARBA" id="ARBA00001947"/>
    </source>
</evidence>
<evidence type="ECO:0000256" key="3">
    <source>
        <dbReference type="ARBA" id="ARBA00022801"/>
    </source>
</evidence>
<dbReference type="Pfam" id="PF24827">
    <property type="entry name" value="AstE_AspA_cat"/>
    <property type="match status" value="1"/>
</dbReference>
<name>A0A1F5TAF1_9BACT</name>